<organism evidence="1 2">
    <name type="scientific">Nicotiana sylvestris</name>
    <name type="common">Wood tobacco</name>
    <name type="synonym">South American tobacco</name>
    <dbReference type="NCBI Taxonomy" id="4096"/>
    <lineage>
        <taxon>Eukaryota</taxon>
        <taxon>Viridiplantae</taxon>
        <taxon>Streptophyta</taxon>
        <taxon>Embryophyta</taxon>
        <taxon>Tracheophyta</taxon>
        <taxon>Spermatophyta</taxon>
        <taxon>Magnoliopsida</taxon>
        <taxon>eudicotyledons</taxon>
        <taxon>Gunneridae</taxon>
        <taxon>Pentapetalae</taxon>
        <taxon>asterids</taxon>
        <taxon>lamiids</taxon>
        <taxon>Solanales</taxon>
        <taxon>Solanaceae</taxon>
        <taxon>Nicotianoideae</taxon>
        <taxon>Nicotianeae</taxon>
        <taxon>Nicotiana</taxon>
    </lineage>
</organism>
<sequence>MYKAINYTTLTLLPKIANPNTVKDYSPINCFTILYKLTVKVLAGRLQKIMNYIISEAQESFFHGRRIAGNIILAHELVLEGLSFPDKFIKWLMTYVRTLNHTILLNGESVEPFNDAKGLRQGDPISPFLGDTSPVQKLHECFTIFSTASGLQENLAKSSIYCGGIESKFREAIYQTLDTLKDNCPLSI</sequence>
<keyword evidence="1" id="KW-1185">Reference proteome</keyword>
<dbReference type="RefSeq" id="XP_009765677.1">
    <property type="nucleotide sequence ID" value="XM_009767375.1"/>
</dbReference>
<dbReference type="InterPro" id="IPR052343">
    <property type="entry name" value="Retrotransposon-Effector_Assoc"/>
</dbReference>
<reference evidence="2" key="2">
    <citation type="submission" date="2025-08" db="UniProtKB">
        <authorList>
            <consortium name="RefSeq"/>
        </authorList>
    </citation>
    <scope>IDENTIFICATION</scope>
    <source>
        <tissue evidence="2">Leaf</tissue>
    </source>
</reference>
<reference evidence="1" key="1">
    <citation type="journal article" date="2013" name="Genome Biol.">
        <title>Reference genomes and transcriptomes of Nicotiana sylvestris and Nicotiana tomentosiformis.</title>
        <authorList>
            <person name="Sierro N."/>
            <person name="Battey J.N."/>
            <person name="Ouadi S."/>
            <person name="Bovet L."/>
            <person name="Goepfert S."/>
            <person name="Bakaher N."/>
            <person name="Peitsch M.C."/>
            <person name="Ivanov N.V."/>
        </authorList>
    </citation>
    <scope>NUCLEOTIDE SEQUENCE [LARGE SCALE GENOMIC DNA]</scope>
</reference>
<protein>
    <submittedName>
        <fullName evidence="2">Uncharacterized protein LOC104217197</fullName>
    </submittedName>
</protein>
<dbReference type="AlphaFoldDB" id="A0A1U7VCC8"/>
<dbReference type="PANTHER" id="PTHR46890:SF48">
    <property type="entry name" value="RNA-DIRECTED DNA POLYMERASE"/>
    <property type="match status" value="1"/>
</dbReference>
<dbReference type="Proteomes" id="UP000189701">
    <property type="component" value="Unplaced"/>
</dbReference>
<evidence type="ECO:0000313" key="1">
    <source>
        <dbReference type="Proteomes" id="UP000189701"/>
    </source>
</evidence>
<gene>
    <name evidence="2" type="primary">LOC104217197</name>
</gene>
<name>A0A1U7VCC8_NICSY</name>
<dbReference type="PANTHER" id="PTHR46890">
    <property type="entry name" value="NON-LTR RETROLELEMENT REVERSE TRANSCRIPTASE-LIKE PROTEIN-RELATED"/>
    <property type="match status" value="1"/>
</dbReference>
<proteinExistence type="predicted"/>
<accession>A0A1U7VCC8</accession>
<dbReference type="STRING" id="4096.A0A1U7VCC8"/>
<dbReference type="eggNOG" id="KOG1075">
    <property type="taxonomic scope" value="Eukaryota"/>
</dbReference>
<evidence type="ECO:0000313" key="2">
    <source>
        <dbReference type="RefSeq" id="XP_009765677.1"/>
    </source>
</evidence>